<dbReference type="PANTHER" id="PTHR30474:SF1">
    <property type="entry name" value="PEPTIDOGLYCAN GLYCOSYLTRANSFERASE MRDB"/>
    <property type="match status" value="1"/>
</dbReference>
<feature type="transmembrane region" description="Helical" evidence="8">
    <location>
        <begin position="396"/>
        <end position="415"/>
    </location>
</feature>
<dbReference type="Proteomes" id="UP000231564">
    <property type="component" value="Chromosome MARIT"/>
</dbReference>
<evidence type="ECO:0000313" key="9">
    <source>
        <dbReference type="EMBL" id="SFZ80484.1"/>
    </source>
</evidence>
<dbReference type="OrthoDB" id="9768187at2"/>
<evidence type="ECO:0000256" key="5">
    <source>
        <dbReference type="ARBA" id="ARBA00023136"/>
    </source>
</evidence>
<accession>A0A2H1E7X2</accession>
<dbReference type="InterPro" id="IPR001182">
    <property type="entry name" value="FtsW/RodA"/>
</dbReference>
<evidence type="ECO:0000256" key="8">
    <source>
        <dbReference type="SAM" id="Phobius"/>
    </source>
</evidence>
<dbReference type="STRING" id="1349785.GCA_000509405_00646"/>
<dbReference type="PANTHER" id="PTHR30474">
    <property type="entry name" value="CELL CYCLE PROTEIN"/>
    <property type="match status" value="1"/>
</dbReference>
<evidence type="ECO:0000256" key="3">
    <source>
        <dbReference type="ARBA" id="ARBA00022960"/>
    </source>
</evidence>
<dbReference type="AlphaFoldDB" id="A0A2H1E7X2"/>
<dbReference type="GO" id="GO:0005886">
    <property type="term" value="C:plasma membrane"/>
    <property type="evidence" value="ECO:0007669"/>
    <property type="project" value="TreeGrafter"/>
</dbReference>
<keyword evidence="5 8" id="KW-0472">Membrane</keyword>
<dbReference type="InterPro" id="IPR018365">
    <property type="entry name" value="Cell_cycle_FtsW-rel_CS"/>
</dbReference>
<evidence type="ECO:0000256" key="2">
    <source>
        <dbReference type="ARBA" id="ARBA00022692"/>
    </source>
</evidence>
<feature type="transmembrane region" description="Helical" evidence="8">
    <location>
        <begin position="149"/>
        <end position="174"/>
    </location>
</feature>
<feature type="transmembrane region" description="Helical" evidence="8">
    <location>
        <begin position="53"/>
        <end position="71"/>
    </location>
</feature>
<keyword evidence="10" id="KW-1185">Reference proteome</keyword>
<comment type="subcellular location">
    <subcellularLocation>
        <location evidence="1">Membrane</location>
        <topology evidence="1">Multi-pass membrane protein</topology>
    </subcellularLocation>
</comment>
<keyword evidence="3" id="KW-0133">Cell shape</keyword>
<dbReference type="GO" id="GO:0008360">
    <property type="term" value="P:regulation of cell shape"/>
    <property type="evidence" value="ECO:0007669"/>
    <property type="project" value="UniProtKB-KW"/>
</dbReference>
<dbReference type="GO" id="GO:0015648">
    <property type="term" value="F:lipid-linked peptidoglycan transporter activity"/>
    <property type="evidence" value="ECO:0007669"/>
    <property type="project" value="TreeGrafter"/>
</dbReference>
<dbReference type="RefSeq" id="WP_024741974.1">
    <property type="nucleotide sequence ID" value="NZ_BAUG01000042.1"/>
</dbReference>
<dbReference type="GeneID" id="47722193"/>
<dbReference type="Pfam" id="PF01098">
    <property type="entry name" value="FTSW_RODA_SPOVE"/>
    <property type="match status" value="2"/>
</dbReference>
<dbReference type="GO" id="GO:0051301">
    <property type="term" value="P:cell division"/>
    <property type="evidence" value="ECO:0007669"/>
    <property type="project" value="InterPro"/>
</dbReference>
<dbReference type="EMBL" id="LT634361">
    <property type="protein sequence ID" value="SFZ80484.1"/>
    <property type="molecule type" value="Genomic_DNA"/>
</dbReference>
<evidence type="ECO:0000256" key="1">
    <source>
        <dbReference type="ARBA" id="ARBA00004141"/>
    </source>
</evidence>
<keyword evidence="4 8" id="KW-1133">Transmembrane helix</keyword>
<feature type="transmembrane region" description="Helical" evidence="8">
    <location>
        <begin position="330"/>
        <end position="351"/>
    </location>
</feature>
<proteinExistence type="predicted"/>
<evidence type="ECO:0000256" key="7">
    <source>
        <dbReference type="ARBA" id="ARBA00033270"/>
    </source>
</evidence>
<evidence type="ECO:0000313" key="10">
    <source>
        <dbReference type="Proteomes" id="UP000231564"/>
    </source>
</evidence>
<dbReference type="GO" id="GO:0032153">
    <property type="term" value="C:cell division site"/>
    <property type="evidence" value="ECO:0007669"/>
    <property type="project" value="TreeGrafter"/>
</dbReference>
<evidence type="ECO:0000256" key="6">
    <source>
        <dbReference type="ARBA" id="ARBA00032370"/>
    </source>
</evidence>
<name>A0A2H1E7X2_9FLAO</name>
<feature type="transmembrane region" description="Helical" evidence="8">
    <location>
        <begin position="12"/>
        <end position="33"/>
    </location>
</feature>
<reference evidence="9 10" key="1">
    <citation type="submission" date="2016-11" db="EMBL/GenBank/DDBJ databases">
        <authorList>
            <person name="Jaros S."/>
            <person name="Januszkiewicz K."/>
            <person name="Wedrychowicz H."/>
        </authorList>
    </citation>
    <scope>NUCLEOTIDE SEQUENCE [LARGE SCALE GENOMIC DNA]</scope>
    <source>
        <strain evidence="9">NCIMB 2154T</strain>
    </source>
</reference>
<feature type="transmembrane region" description="Helical" evidence="8">
    <location>
        <begin position="194"/>
        <end position="224"/>
    </location>
</feature>
<keyword evidence="2 8" id="KW-0812">Transmembrane</keyword>
<feature type="transmembrane region" description="Helical" evidence="8">
    <location>
        <begin position="78"/>
        <end position="97"/>
    </location>
</feature>
<dbReference type="NCBIfam" id="NF037961">
    <property type="entry name" value="RodA_shape"/>
    <property type="match status" value="1"/>
</dbReference>
<feature type="transmembrane region" description="Helical" evidence="8">
    <location>
        <begin position="236"/>
        <end position="257"/>
    </location>
</feature>
<protein>
    <recommendedName>
        <fullName evidence="7">Cell wall polymerase</fullName>
    </recommendedName>
    <alternativeName>
        <fullName evidence="6">Peptidoglycan polymerase</fullName>
    </alternativeName>
</protein>
<dbReference type="KEGG" id="tmar:MARIT_0600"/>
<organism evidence="9 10">
    <name type="scientific">Tenacibaculum maritimum NCIMB 2154</name>
    <dbReference type="NCBI Taxonomy" id="1349785"/>
    <lineage>
        <taxon>Bacteria</taxon>
        <taxon>Pseudomonadati</taxon>
        <taxon>Bacteroidota</taxon>
        <taxon>Flavobacteriia</taxon>
        <taxon>Flavobacteriales</taxon>
        <taxon>Flavobacteriaceae</taxon>
        <taxon>Tenacibaculum</taxon>
    </lineage>
</organism>
<sequence>MRQERNNIFLNIDWLLVIFYFSLVGFGWLNIYAASTTEAHTTMLDASTRYGKQLIWIALSLLIIIFILFLNSKFYERFASLFYLISIISLTGLFIFGKNINGATSWYNFGGIGLQPSEFAKAFTALALAKLLSDRQYDLKLIKNQIKAFIIIFTPAFLIALQPDMGSVLIYLAFFFVLNREGLTLNYLLFGTTAILLFIGTIYFGALWILIAIYAIITLFILYAMYKDQRFLRFNWMKITATYIILGGFIISAGFAYNNIFKQHHRDRFDVLLGKKKDTKSIGYNTHQSELTISSGGFLGKGFLQGDRTQGKFVPEQDTDYIFSTIGEEWGFIGSCAVIIVFMAFLYRIIYLSEQQTNKFGRVYGYGVASIFFFHIVVNIGMVIGLLPTVGIPLPFFSYGGSSLWGFTVLLFIFIRLDAHKKYNW</sequence>
<gene>
    <name evidence="9" type="primary">mrdB</name>
    <name evidence="9" type="ORF">MARIT_0600</name>
</gene>
<evidence type="ECO:0000256" key="4">
    <source>
        <dbReference type="ARBA" id="ARBA00022989"/>
    </source>
</evidence>
<feature type="transmembrane region" description="Helical" evidence="8">
    <location>
        <begin position="363"/>
        <end position="384"/>
    </location>
</feature>
<dbReference type="PROSITE" id="PS00428">
    <property type="entry name" value="FTSW_RODA_SPOVE"/>
    <property type="match status" value="1"/>
</dbReference>